<dbReference type="AlphaFoldDB" id="A0A2M8W0E5"/>
<sequence length="270" mass="29350">MSKRKTGTAKESRLPLKFIKKLVKGHVGTAPQSAPITNVLQPDAPFFAIGDLHGRLDLMDSLLQKIDPSEDQTLVFLGDYIDRGPNAAGTLARLFALAHQRPNQVVCLMGNHEKMMLDFIDDPLGKGGGWLRNGGIATLESYGINGIADSASADDILEVCETFEGALPAGMLAWVRQLPLCWNSGNIWCVHAAMDPGTSPHAQRSKTMLWGHRDFMRADRKDDAVIIHGHTIVGKPTKHNSRIAIDTGAYQTQQLTAAHISAESCTFVST</sequence>
<keyword evidence="3" id="KW-1185">Reference proteome</keyword>
<name>A0A2M8W0E5_9RHOB</name>
<organism evidence="2 3">
    <name type="scientific">Yoonia maricola</name>
    <dbReference type="NCBI Taxonomy" id="420999"/>
    <lineage>
        <taxon>Bacteria</taxon>
        <taxon>Pseudomonadati</taxon>
        <taxon>Pseudomonadota</taxon>
        <taxon>Alphaproteobacteria</taxon>
        <taxon>Rhodobacterales</taxon>
        <taxon>Paracoccaceae</taxon>
        <taxon>Yoonia</taxon>
    </lineage>
</organism>
<dbReference type="OrthoDB" id="9807890at2"/>
<dbReference type="GO" id="GO:0005737">
    <property type="term" value="C:cytoplasm"/>
    <property type="evidence" value="ECO:0007669"/>
    <property type="project" value="TreeGrafter"/>
</dbReference>
<dbReference type="GO" id="GO:0110154">
    <property type="term" value="P:RNA decapping"/>
    <property type="evidence" value="ECO:0007669"/>
    <property type="project" value="TreeGrafter"/>
</dbReference>
<dbReference type="PANTHER" id="PTHR42850">
    <property type="entry name" value="METALLOPHOSPHOESTERASE"/>
    <property type="match status" value="1"/>
</dbReference>
<dbReference type="PANTHER" id="PTHR42850:SF4">
    <property type="entry name" value="ZINC-DEPENDENT ENDOPOLYPHOSPHATASE"/>
    <property type="match status" value="1"/>
</dbReference>
<feature type="domain" description="Calcineurin-like phosphoesterase" evidence="1">
    <location>
        <begin position="45"/>
        <end position="231"/>
    </location>
</feature>
<dbReference type="CDD" id="cd00144">
    <property type="entry name" value="MPP_PPP_family"/>
    <property type="match status" value="1"/>
</dbReference>
<evidence type="ECO:0000313" key="2">
    <source>
        <dbReference type="EMBL" id="PJI84389.1"/>
    </source>
</evidence>
<evidence type="ECO:0000259" key="1">
    <source>
        <dbReference type="Pfam" id="PF00149"/>
    </source>
</evidence>
<dbReference type="InterPro" id="IPR004843">
    <property type="entry name" value="Calcineurin-like_PHP"/>
</dbReference>
<accession>A0A2M8W0E5</accession>
<dbReference type="Gene3D" id="3.60.21.10">
    <property type="match status" value="1"/>
</dbReference>
<dbReference type="EMBL" id="PGTY01000004">
    <property type="protein sequence ID" value="PJI84389.1"/>
    <property type="molecule type" value="Genomic_DNA"/>
</dbReference>
<dbReference type="PRINTS" id="PR00114">
    <property type="entry name" value="STPHPHTASE"/>
</dbReference>
<dbReference type="Pfam" id="PF00149">
    <property type="entry name" value="Metallophos"/>
    <property type="match status" value="1"/>
</dbReference>
<evidence type="ECO:0000313" key="3">
    <source>
        <dbReference type="Proteomes" id="UP000228531"/>
    </source>
</evidence>
<dbReference type="InterPro" id="IPR029052">
    <property type="entry name" value="Metallo-depent_PP-like"/>
</dbReference>
<dbReference type="InterPro" id="IPR050126">
    <property type="entry name" value="Ap4A_hydrolase"/>
</dbReference>
<dbReference type="GO" id="GO:0008803">
    <property type="term" value="F:bis(5'-nucleosyl)-tetraphosphatase (symmetrical) activity"/>
    <property type="evidence" value="ECO:0007669"/>
    <property type="project" value="TreeGrafter"/>
</dbReference>
<dbReference type="SUPFAM" id="SSF56300">
    <property type="entry name" value="Metallo-dependent phosphatases"/>
    <property type="match status" value="1"/>
</dbReference>
<dbReference type="Proteomes" id="UP000228531">
    <property type="component" value="Unassembled WGS sequence"/>
</dbReference>
<proteinExistence type="predicted"/>
<comment type="caution">
    <text evidence="2">The sequence shown here is derived from an EMBL/GenBank/DDBJ whole genome shotgun (WGS) entry which is preliminary data.</text>
</comment>
<protein>
    <submittedName>
        <fullName evidence="2">Serine/threonine protein phosphatase 1</fullName>
    </submittedName>
</protein>
<dbReference type="InterPro" id="IPR006186">
    <property type="entry name" value="Ser/Thr-sp_prot-phosphatase"/>
</dbReference>
<reference evidence="2 3" key="1">
    <citation type="submission" date="2017-11" db="EMBL/GenBank/DDBJ databases">
        <title>Genomic Encyclopedia of Archaeal and Bacterial Type Strains, Phase II (KMG-II): From Individual Species to Whole Genera.</title>
        <authorList>
            <person name="Goeker M."/>
        </authorList>
    </citation>
    <scope>NUCLEOTIDE SEQUENCE [LARGE SCALE GENOMIC DNA]</scope>
    <source>
        <strain evidence="2 3">DSM 29128</strain>
    </source>
</reference>
<gene>
    <name evidence="2" type="ORF">BC777_3447</name>
</gene>
<dbReference type="GO" id="GO:0016791">
    <property type="term" value="F:phosphatase activity"/>
    <property type="evidence" value="ECO:0007669"/>
    <property type="project" value="TreeGrafter"/>
</dbReference>